<evidence type="ECO:0008006" key="5">
    <source>
        <dbReference type="Google" id="ProtNLM"/>
    </source>
</evidence>
<dbReference type="InterPro" id="IPR043777">
    <property type="entry name" value="DUF5719"/>
</dbReference>
<dbReference type="RefSeq" id="WP_216924944.1">
    <property type="nucleotide sequence ID" value="NZ_JAHOPC010000005.1"/>
</dbReference>
<feature type="transmembrane region" description="Helical" evidence="2">
    <location>
        <begin position="41"/>
        <end position="65"/>
    </location>
</feature>
<dbReference type="Proteomes" id="UP000824166">
    <property type="component" value="Unassembled WGS sequence"/>
</dbReference>
<evidence type="ECO:0000256" key="2">
    <source>
        <dbReference type="SAM" id="Phobius"/>
    </source>
</evidence>
<dbReference type="Pfam" id="PF18986">
    <property type="entry name" value="DUF5719"/>
    <property type="match status" value="1"/>
</dbReference>
<proteinExistence type="predicted"/>
<protein>
    <recommendedName>
        <fullName evidence="5">Large extracellular alpha-helical protein</fullName>
    </recommendedName>
</protein>
<keyword evidence="4" id="KW-1185">Reference proteome</keyword>
<name>A0ABS6I512_9MICC</name>
<sequence length="558" mass="55018">MSEDPKKQVDDNGKRGSAKDARNSAKDARSSKSARSSNKGIITGVLSAAVILAAGGGAVAATSMVPAPSGGSAMDIRQADVPAGRSLGVCPEPARLVTGTEVDTDAEFSPVSTTATSALNALVLSNPAGTIPGSKVTSLAGDTVAEIAKTPTSTPSPSSGPPVLAAAAASISPVTAPTVVGADPIGNEQASVAANLSYSAKDGDLRGLAAAPCQKPGNDAWLLGSDTALGRTAVLNLSNASETPATVNLDLFGAQGQIQAPGARGLLVAPGTTRSVNLAGLAPGESQLAVHVRSSGGPVAGTIQQSVLRGLVPGGVEFLSSGSGPSNLQVMAGVDIQDAAAIKALGSKAGFTDAVPALQIAVPGSTDAVVQVRLYGANGERQLPNGGVVTVKGGTVATLDLDGVPAGSYTVSASSDVAFVASTRIARGAKAEEPTDFAWSPSSARLGSQHVVAVPRDGQSFFSFGVPEGRATVSYAPVTADGKVGKSVDVDMSGGTTSLIELPAKSGQAVVAGYVVSASGDPAYGALILGRQDRADVSVLGIQDAAAGLEKVPVTVGY</sequence>
<gene>
    <name evidence="3" type="ORF">KSW38_10920</name>
</gene>
<organism evidence="3 4">
    <name type="scientific">Paenarthrobacter aromaticivorans</name>
    <dbReference type="NCBI Taxonomy" id="2849150"/>
    <lineage>
        <taxon>Bacteria</taxon>
        <taxon>Bacillati</taxon>
        <taxon>Actinomycetota</taxon>
        <taxon>Actinomycetes</taxon>
        <taxon>Micrococcales</taxon>
        <taxon>Micrococcaceae</taxon>
        <taxon>Paenarthrobacter</taxon>
    </lineage>
</organism>
<reference evidence="3 4" key="1">
    <citation type="submission" date="2021-06" db="EMBL/GenBank/DDBJ databases">
        <authorList>
            <person name="Jeong J.W."/>
        </authorList>
    </citation>
    <scope>NUCLEOTIDE SEQUENCE [LARGE SCALE GENOMIC DNA]</scope>
    <source>
        <strain evidence="3 4">MMS21-TAE1-1</strain>
    </source>
</reference>
<dbReference type="EMBL" id="JAHOPC010000005">
    <property type="protein sequence ID" value="MBU8866802.1"/>
    <property type="molecule type" value="Genomic_DNA"/>
</dbReference>
<evidence type="ECO:0000256" key="1">
    <source>
        <dbReference type="SAM" id="MobiDB-lite"/>
    </source>
</evidence>
<evidence type="ECO:0000313" key="3">
    <source>
        <dbReference type="EMBL" id="MBU8866802.1"/>
    </source>
</evidence>
<comment type="caution">
    <text evidence="3">The sequence shown here is derived from an EMBL/GenBank/DDBJ whole genome shotgun (WGS) entry which is preliminary data.</text>
</comment>
<keyword evidence="2" id="KW-0812">Transmembrane</keyword>
<feature type="region of interest" description="Disordered" evidence="1">
    <location>
        <begin position="1"/>
        <end position="38"/>
    </location>
</feature>
<keyword evidence="2" id="KW-1133">Transmembrane helix</keyword>
<feature type="compositionally biased region" description="Basic and acidic residues" evidence="1">
    <location>
        <begin position="1"/>
        <end position="30"/>
    </location>
</feature>
<accession>A0ABS6I512</accession>
<keyword evidence="2" id="KW-0472">Membrane</keyword>
<evidence type="ECO:0000313" key="4">
    <source>
        <dbReference type="Proteomes" id="UP000824166"/>
    </source>
</evidence>